<evidence type="ECO:0000313" key="1">
    <source>
        <dbReference type="EMBL" id="SUQ26015.1"/>
    </source>
</evidence>
<evidence type="ECO:0008006" key="3">
    <source>
        <dbReference type="Google" id="ProtNLM"/>
    </source>
</evidence>
<name>A0A380S8B0_FIBSU</name>
<proteinExistence type="predicted"/>
<dbReference type="RefSeq" id="WP_109573614.1">
    <property type="nucleotide sequence ID" value="NZ_UHJL01000005.1"/>
</dbReference>
<dbReference type="EMBL" id="UHJL01000005">
    <property type="protein sequence ID" value="SUQ26015.1"/>
    <property type="molecule type" value="Genomic_DNA"/>
</dbReference>
<dbReference type="AlphaFoldDB" id="A0A380S8B0"/>
<dbReference type="Proteomes" id="UP000255423">
    <property type="component" value="Unassembled WGS sequence"/>
</dbReference>
<accession>A0A380S8B0</accession>
<evidence type="ECO:0000313" key="2">
    <source>
        <dbReference type="Proteomes" id="UP000255423"/>
    </source>
</evidence>
<protein>
    <recommendedName>
        <fullName evidence="3">GDSL-like Lipase/Acylhydrolase family protein</fullName>
    </recommendedName>
</protein>
<dbReference type="SUPFAM" id="SSF52266">
    <property type="entry name" value="SGNH hydrolase"/>
    <property type="match status" value="1"/>
</dbReference>
<reference evidence="1 2" key="1">
    <citation type="submission" date="2017-08" db="EMBL/GenBank/DDBJ databases">
        <authorList>
            <person name="de Groot N.N."/>
        </authorList>
    </citation>
    <scope>NUCLEOTIDE SEQUENCE [LARGE SCALE GENOMIC DNA]</scope>
    <source>
        <strain evidence="1 2">HM2</strain>
    </source>
</reference>
<organism evidence="1 2">
    <name type="scientific">Fibrobacter succinogenes</name>
    <name type="common">Bacteroides succinogenes</name>
    <dbReference type="NCBI Taxonomy" id="833"/>
    <lineage>
        <taxon>Bacteria</taxon>
        <taxon>Pseudomonadati</taxon>
        <taxon>Fibrobacterota</taxon>
        <taxon>Fibrobacteria</taxon>
        <taxon>Fibrobacterales</taxon>
        <taxon>Fibrobacteraceae</taxon>
        <taxon>Fibrobacter</taxon>
    </lineage>
</organism>
<gene>
    <name evidence="1" type="ORF">SAMN05661053_2819</name>
</gene>
<sequence length="196" mass="21783">MENRVLVIGDELFGPKGEAANRFVEAVLCREPSRPIQFSVNVPVAVSLSQIKARLSSDVIGKNAGRIIMGLGLRELNHGGTDGASIASLYETLVNELVNKTQSRLFLLTIPPEMFPIALSEVEYLNTMIREFCAANAPRTKLLDFAEYAETFKEKQMERGKFGRSLFMEDGSATSLCCMLLALYLQDKLVEDLKEM</sequence>